<sequence>MTLPPGRLLLVAAVLFGAALAQAAKPSSDHATAGPVVHADVRPAANHGPLAVVPEGRRTTPPARRTGQTSHPVTHQGNAQPHGTVPPSGKVLYLTFDDGPQREWTPRVLSLLAKHQAKATFFVLGREAAAHPDLVALEKRLGHHVGNHTWDHPMLTHLPPAEIQQEISSGVPSKCFRPPYRDTNAHVAAVAASYHQRQVLWDVDTLDWEKPGTAKIERAILQGARPGAIILLHDGGGNRAQTVAALDHALTKLTAQGYTYQALGC</sequence>
<feature type="signal peptide" evidence="2">
    <location>
        <begin position="1"/>
        <end position="23"/>
    </location>
</feature>
<evidence type="ECO:0000313" key="4">
    <source>
        <dbReference type="EMBL" id="TCO31704.1"/>
    </source>
</evidence>
<gene>
    <name evidence="4" type="ORF">EV644_101346</name>
</gene>
<organism evidence="4 5">
    <name type="scientific">Kribbella orskensis</name>
    <dbReference type="NCBI Taxonomy" id="2512216"/>
    <lineage>
        <taxon>Bacteria</taxon>
        <taxon>Bacillati</taxon>
        <taxon>Actinomycetota</taxon>
        <taxon>Actinomycetes</taxon>
        <taxon>Propionibacteriales</taxon>
        <taxon>Kribbellaceae</taxon>
        <taxon>Kribbella</taxon>
    </lineage>
</organism>
<evidence type="ECO:0000313" key="5">
    <source>
        <dbReference type="Proteomes" id="UP000295818"/>
    </source>
</evidence>
<dbReference type="PANTHER" id="PTHR10587">
    <property type="entry name" value="GLYCOSYL TRANSFERASE-RELATED"/>
    <property type="match status" value="1"/>
</dbReference>
<dbReference type="Pfam" id="PF01522">
    <property type="entry name" value="Polysacc_deac_1"/>
    <property type="match status" value="1"/>
</dbReference>
<dbReference type="InterPro" id="IPR011330">
    <property type="entry name" value="Glyco_hydro/deAcase_b/a-brl"/>
</dbReference>
<keyword evidence="5" id="KW-1185">Reference proteome</keyword>
<feature type="compositionally biased region" description="Polar residues" evidence="1">
    <location>
        <begin position="70"/>
        <end position="81"/>
    </location>
</feature>
<dbReference type="Gene3D" id="3.20.20.370">
    <property type="entry name" value="Glycoside hydrolase/deacetylase"/>
    <property type="match status" value="1"/>
</dbReference>
<dbReference type="RefSeq" id="WP_199239595.1">
    <property type="nucleotide sequence ID" value="NZ_SLWM01000001.1"/>
</dbReference>
<name>A0ABY2BVU1_9ACTN</name>
<feature type="compositionally biased region" description="Low complexity" evidence="1">
    <location>
        <begin position="59"/>
        <end position="69"/>
    </location>
</feature>
<evidence type="ECO:0000256" key="1">
    <source>
        <dbReference type="SAM" id="MobiDB-lite"/>
    </source>
</evidence>
<dbReference type="InterPro" id="IPR002509">
    <property type="entry name" value="NODB_dom"/>
</dbReference>
<accession>A0ABY2BVU1</accession>
<evidence type="ECO:0000256" key="2">
    <source>
        <dbReference type="SAM" id="SignalP"/>
    </source>
</evidence>
<proteinExistence type="predicted"/>
<feature type="region of interest" description="Disordered" evidence="1">
    <location>
        <begin position="45"/>
        <end position="89"/>
    </location>
</feature>
<comment type="caution">
    <text evidence="4">The sequence shown here is derived from an EMBL/GenBank/DDBJ whole genome shotgun (WGS) entry which is preliminary data.</text>
</comment>
<reference evidence="4 5" key="1">
    <citation type="journal article" date="2015" name="Stand. Genomic Sci.">
        <title>Genomic Encyclopedia of Bacterial and Archaeal Type Strains, Phase III: the genomes of soil and plant-associated and newly described type strains.</title>
        <authorList>
            <person name="Whitman W.B."/>
            <person name="Woyke T."/>
            <person name="Klenk H.P."/>
            <person name="Zhou Y."/>
            <person name="Lilburn T.G."/>
            <person name="Beck B.J."/>
            <person name="De Vos P."/>
            <person name="Vandamme P."/>
            <person name="Eisen J.A."/>
            <person name="Garrity G."/>
            <person name="Hugenholtz P."/>
            <person name="Kyrpides N.C."/>
        </authorList>
    </citation>
    <scope>NUCLEOTIDE SEQUENCE [LARGE SCALE GENOMIC DNA]</scope>
    <source>
        <strain evidence="4 5">VKM Ac-2538</strain>
    </source>
</reference>
<protein>
    <submittedName>
        <fullName evidence="4">Peptidoglycan/xylan/chitin deacetylase (PgdA/CDA1 family)</fullName>
    </submittedName>
</protein>
<dbReference type="PROSITE" id="PS51677">
    <property type="entry name" value="NODB"/>
    <property type="match status" value="1"/>
</dbReference>
<keyword evidence="2" id="KW-0732">Signal</keyword>
<feature type="chain" id="PRO_5045345563" evidence="2">
    <location>
        <begin position="24"/>
        <end position="265"/>
    </location>
</feature>
<evidence type="ECO:0000259" key="3">
    <source>
        <dbReference type="PROSITE" id="PS51677"/>
    </source>
</evidence>
<dbReference type="Proteomes" id="UP000295818">
    <property type="component" value="Unassembled WGS sequence"/>
</dbReference>
<dbReference type="InterPro" id="IPR050248">
    <property type="entry name" value="Polysacc_deacetylase_ArnD"/>
</dbReference>
<dbReference type="CDD" id="cd10917">
    <property type="entry name" value="CE4_NodB_like_6s_7s"/>
    <property type="match status" value="1"/>
</dbReference>
<feature type="domain" description="NodB homology" evidence="3">
    <location>
        <begin position="90"/>
        <end position="261"/>
    </location>
</feature>
<dbReference type="EMBL" id="SLWM01000001">
    <property type="protein sequence ID" value="TCO31704.1"/>
    <property type="molecule type" value="Genomic_DNA"/>
</dbReference>
<dbReference type="SUPFAM" id="SSF88713">
    <property type="entry name" value="Glycoside hydrolase/deacetylase"/>
    <property type="match status" value="1"/>
</dbReference>